<feature type="repeat" description="WD" evidence="5">
    <location>
        <begin position="389"/>
        <end position="422"/>
    </location>
</feature>
<dbReference type="Pfam" id="PF08513">
    <property type="entry name" value="LisH"/>
    <property type="match status" value="1"/>
</dbReference>
<organism evidence="8 9">
    <name type="scientific">Saccharomycodes ludwigii</name>
    <dbReference type="NCBI Taxonomy" id="36035"/>
    <lineage>
        <taxon>Eukaryota</taxon>
        <taxon>Fungi</taxon>
        <taxon>Dikarya</taxon>
        <taxon>Ascomycota</taxon>
        <taxon>Saccharomycotina</taxon>
        <taxon>Saccharomycetes</taxon>
        <taxon>Saccharomycodales</taxon>
        <taxon>Saccharomycodaceae</taxon>
        <taxon>Saccharomycodes</taxon>
    </lineage>
</organism>
<evidence type="ECO:0000256" key="2">
    <source>
        <dbReference type="ARBA" id="ARBA00022574"/>
    </source>
</evidence>
<dbReference type="PROSITE" id="PS50082">
    <property type="entry name" value="WD_REPEATS_2"/>
    <property type="match status" value="4"/>
</dbReference>
<dbReference type="SMART" id="SM00667">
    <property type="entry name" value="LisH"/>
    <property type="match status" value="1"/>
</dbReference>
<gene>
    <name evidence="8" type="ORF">SCODWIG_01670</name>
</gene>
<dbReference type="GO" id="GO:0034967">
    <property type="term" value="C:Set3 complex"/>
    <property type="evidence" value="ECO:0007669"/>
    <property type="project" value="TreeGrafter"/>
</dbReference>
<evidence type="ECO:0000256" key="5">
    <source>
        <dbReference type="PROSITE-ProRule" id="PRU00221"/>
    </source>
</evidence>
<dbReference type="PROSITE" id="PS50896">
    <property type="entry name" value="LISH"/>
    <property type="match status" value="1"/>
</dbReference>
<keyword evidence="2 5" id="KW-0853">WD repeat</keyword>
<dbReference type="PANTHER" id="PTHR22846">
    <property type="entry name" value="WD40 REPEAT PROTEIN"/>
    <property type="match status" value="1"/>
</dbReference>
<dbReference type="SUPFAM" id="SSF50978">
    <property type="entry name" value="WD40 repeat-like"/>
    <property type="match status" value="1"/>
</dbReference>
<feature type="repeat" description="WD" evidence="5">
    <location>
        <begin position="256"/>
        <end position="297"/>
    </location>
</feature>
<feature type="compositionally biased region" description="Basic and acidic residues" evidence="6">
    <location>
        <begin position="118"/>
        <end position="127"/>
    </location>
</feature>
<evidence type="ECO:0000256" key="4">
    <source>
        <dbReference type="ARBA" id="ARBA00023242"/>
    </source>
</evidence>
<dbReference type="InterPro" id="IPR024977">
    <property type="entry name" value="Apc4-like_WD40_dom"/>
</dbReference>
<dbReference type="GO" id="GO:0006357">
    <property type="term" value="P:regulation of transcription by RNA polymerase II"/>
    <property type="evidence" value="ECO:0007669"/>
    <property type="project" value="TreeGrafter"/>
</dbReference>
<accession>A0A376B5S0</accession>
<feature type="repeat" description="WD" evidence="5">
    <location>
        <begin position="347"/>
        <end position="378"/>
    </location>
</feature>
<keyword evidence="9" id="KW-1185">Reference proteome</keyword>
<dbReference type="Gene3D" id="2.130.10.10">
    <property type="entry name" value="YVTN repeat-like/Quinoprotein amine dehydrogenase"/>
    <property type="match status" value="1"/>
</dbReference>
<comment type="subcellular location">
    <subcellularLocation>
        <location evidence="1">Nucleus</location>
    </subcellularLocation>
</comment>
<protein>
    <submittedName>
        <fullName evidence="8">Related to SIR4-interacting protein SIF2</fullName>
    </submittedName>
</protein>
<dbReference type="InterPro" id="IPR036322">
    <property type="entry name" value="WD40_repeat_dom_sf"/>
</dbReference>
<feature type="region of interest" description="Disordered" evidence="6">
    <location>
        <begin position="112"/>
        <end position="140"/>
    </location>
</feature>
<dbReference type="Proteomes" id="UP000262825">
    <property type="component" value="Unassembled WGS sequence"/>
</dbReference>
<dbReference type="AlphaFoldDB" id="A0A376B5S0"/>
<name>A0A376B5S0_9ASCO</name>
<sequence length="556" mass="61927">MSLTSEELNYLIYRYLQETGHEVSSLALQEETRVLEFEKKFKERIPLGCLVSLVQKGILYTESELLVRYDGKVMPVDPENYKKNFTLAQALQVDKEQFPEISNTGRFALENDSEAEEEKLKEGKDEENSQIIDGTHKAGNSDEDEGFIKALESIFSYGSSNACEWSGSYFAWSEKTPTNSAKIVRLKSNKEFSVPTVLTYPTVGKSTDTASNNTSNNLAGEITAISWSRSGDRLLTGVESGEIRLWTLDGKLSNIFNMHKAPIITMKWSDTGMHCITMDVDNVTIVWNTLTGSPVQHFDLKEVINNFGESLGIDCEWIEKDKFVIPGLNGAILLFQINNSNEPIGRLLGHSKTITCLSYNESNKLLLSSSDDNTIRIWRGHNSNASHCLMGHSQGVVNASWMKNNDKIISCSLDGSVRCWTILKDGAGDIAAKDGGANNYANNNNAMFACSLIDDIPIVYGCISPDKSMYCVGRLDGQVIVYNLELLKKNMEELENIVSKKTTNDAITVPLEIPIKAEYSVPISKPNNYVCAISWCETNDLLSVSYAENQSYVFRL</sequence>
<reference evidence="9" key="1">
    <citation type="submission" date="2018-06" db="EMBL/GenBank/DDBJ databases">
        <authorList>
            <person name="Guldener U."/>
        </authorList>
    </citation>
    <scope>NUCLEOTIDE SEQUENCE [LARGE SCALE GENOMIC DNA]</scope>
    <source>
        <strain evidence="9">UTAD17</strain>
    </source>
</reference>
<evidence type="ECO:0000313" key="9">
    <source>
        <dbReference type="Proteomes" id="UP000262825"/>
    </source>
</evidence>
<evidence type="ECO:0000256" key="1">
    <source>
        <dbReference type="ARBA" id="ARBA00004123"/>
    </source>
</evidence>
<dbReference type="PANTHER" id="PTHR22846:SF2">
    <property type="entry name" value="F-BOX-LIKE_WD REPEAT-CONTAINING PROTEIN EBI"/>
    <property type="match status" value="1"/>
</dbReference>
<feature type="repeat" description="WD" evidence="5">
    <location>
        <begin position="215"/>
        <end position="249"/>
    </location>
</feature>
<dbReference type="PROSITE" id="PS50294">
    <property type="entry name" value="WD_REPEATS_REGION"/>
    <property type="match status" value="2"/>
</dbReference>
<dbReference type="Pfam" id="PF12894">
    <property type="entry name" value="ANAPC4_WD40"/>
    <property type="match status" value="1"/>
</dbReference>
<dbReference type="InterPro" id="IPR015943">
    <property type="entry name" value="WD40/YVTN_repeat-like_dom_sf"/>
</dbReference>
<evidence type="ECO:0000256" key="6">
    <source>
        <dbReference type="SAM" id="MobiDB-lite"/>
    </source>
</evidence>
<dbReference type="Pfam" id="PF00400">
    <property type="entry name" value="WD40"/>
    <property type="match status" value="2"/>
</dbReference>
<feature type="domain" description="Anaphase-promoting complex subunit 4-like WD40" evidence="7">
    <location>
        <begin position="214"/>
        <end position="270"/>
    </location>
</feature>
<dbReference type="SMART" id="SM00320">
    <property type="entry name" value="WD40"/>
    <property type="match status" value="5"/>
</dbReference>
<evidence type="ECO:0000313" key="8">
    <source>
        <dbReference type="EMBL" id="SSD59909.1"/>
    </source>
</evidence>
<dbReference type="EMBL" id="UFAJ01000229">
    <property type="protein sequence ID" value="SSD59909.1"/>
    <property type="molecule type" value="Genomic_DNA"/>
</dbReference>
<dbReference type="Gene3D" id="1.20.960.30">
    <property type="match status" value="1"/>
</dbReference>
<evidence type="ECO:0000259" key="7">
    <source>
        <dbReference type="Pfam" id="PF12894"/>
    </source>
</evidence>
<dbReference type="InterPro" id="IPR006594">
    <property type="entry name" value="LisH"/>
</dbReference>
<proteinExistence type="predicted"/>
<dbReference type="GO" id="GO:0003714">
    <property type="term" value="F:transcription corepressor activity"/>
    <property type="evidence" value="ECO:0007669"/>
    <property type="project" value="InterPro"/>
</dbReference>
<evidence type="ECO:0000256" key="3">
    <source>
        <dbReference type="ARBA" id="ARBA00022737"/>
    </source>
</evidence>
<keyword evidence="3" id="KW-0677">Repeat</keyword>
<dbReference type="InterPro" id="IPR045183">
    <property type="entry name" value="Ebi-like"/>
</dbReference>
<dbReference type="VEuPathDB" id="FungiDB:SCODWIG_01670"/>
<dbReference type="InterPro" id="IPR001680">
    <property type="entry name" value="WD40_rpt"/>
</dbReference>
<keyword evidence="4" id="KW-0539">Nucleus</keyword>